<sequence>GTAPPPRVRGHRRRRGRPAAPRANRSADHRAGAEPARWRHGFRRTLVPGCPVALPRHERGDRQPPRRQRQHRHPGGGPRRAGRQHPAHAVQRLPRRQPGDDARARMGSGARPRAGRHGDGGAARRLRLARVARVHLGGVHRLREGPAGAAQLRVVGQRLGPAHRRGAVQPRHRHADDARALPGRRAGLAGRGRGAGGDVHHHAVLGHRIGAGREAEGARHRQRRAHLGLARGADRGGGRAARLRGGRLVRLLRARGDAARDRRPDQRGVARSHGATRPTPPRRGRRRDPATADSGGDGRGGAARDRDAGPHHPRERHHARI</sequence>
<evidence type="ECO:0000256" key="1">
    <source>
        <dbReference type="SAM" id="MobiDB-lite"/>
    </source>
</evidence>
<feature type="region of interest" description="Disordered" evidence="1">
    <location>
        <begin position="1"/>
        <end position="122"/>
    </location>
</feature>
<protein>
    <submittedName>
        <fullName evidence="2">BUG/TctC family periplasmic protein</fullName>
    </submittedName>
</protein>
<reference evidence="2" key="1">
    <citation type="submission" date="2020-02" db="EMBL/GenBank/DDBJ databases">
        <authorList>
            <person name="Meier V. D."/>
        </authorList>
    </citation>
    <scope>NUCLEOTIDE SEQUENCE</scope>
    <source>
        <strain evidence="2">AVDCRST_MAG08</strain>
    </source>
</reference>
<name>A0A6J4JII5_9PROT</name>
<feature type="compositionally biased region" description="Basic residues" evidence="1">
    <location>
        <begin position="8"/>
        <end position="17"/>
    </location>
</feature>
<accession>A0A6J4JII5</accession>
<proteinExistence type="predicted"/>
<feature type="non-terminal residue" evidence="2">
    <location>
        <position position="1"/>
    </location>
</feature>
<evidence type="ECO:0000313" key="2">
    <source>
        <dbReference type="EMBL" id="CAA9280216.1"/>
    </source>
</evidence>
<feature type="region of interest" description="Disordered" evidence="1">
    <location>
        <begin position="213"/>
        <end position="241"/>
    </location>
</feature>
<feature type="region of interest" description="Disordered" evidence="1">
    <location>
        <begin position="254"/>
        <end position="321"/>
    </location>
</feature>
<feature type="compositionally biased region" description="Basic and acidic residues" evidence="1">
    <location>
        <begin position="55"/>
        <end position="64"/>
    </location>
</feature>
<dbReference type="EMBL" id="CADCTG010000282">
    <property type="protein sequence ID" value="CAA9280216.1"/>
    <property type="molecule type" value="Genomic_DNA"/>
</dbReference>
<feature type="compositionally biased region" description="Basic and acidic residues" evidence="1">
    <location>
        <begin position="302"/>
        <end position="312"/>
    </location>
</feature>
<organism evidence="2">
    <name type="scientific">uncultured Acetobacteraceae bacterium</name>
    <dbReference type="NCBI Taxonomy" id="169975"/>
    <lineage>
        <taxon>Bacteria</taxon>
        <taxon>Pseudomonadati</taxon>
        <taxon>Pseudomonadota</taxon>
        <taxon>Alphaproteobacteria</taxon>
        <taxon>Acetobacterales</taxon>
        <taxon>Acetobacteraceae</taxon>
        <taxon>environmental samples</taxon>
    </lineage>
</organism>
<feature type="non-terminal residue" evidence="2">
    <location>
        <position position="321"/>
    </location>
</feature>
<gene>
    <name evidence="2" type="ORF">AVDCRST_MAG08-3716</name>
</gene>
<dbReference type="AlphaFoldDB" id="A0A6J4JII5"/>
<feature type="compositionally biased region" description="Basic residues" evidence="1">
    <location>
        <begin position="65"/>
        <end position="86"/>
    </location>
</feature>
<feature type="compositionally biased region" description="Basic and acidic residues" evidence="1">
    <location>
        <begin position="254"/>
        <end position="268"/>
    </location>
</feature>